<dbReference type="PANTHER" id="PTHR24252:SF7">
    <property type="entry name" value="HYALIN"/>
    <property type="match status" value="1"/>
</dbReference>
<dbReference type="InterPro" id="IPR001314">
    <property type="entry name" value="Peptidase_S1A"/>
</dbReference>
<reference evidence="4 5" key="1">
    <citation type="submission" date="2024-06" db="EMBL/GenBank/DDBJ databases">
        <title>A chromosome-level genome assembly of beet webworm, Loxostege sticticalis.</title>
        <authorList>
            <person name="Zhang Y."/>
        </authorList>
    </citation>
    <scope>NUCLEOTIDE SEQUENCE [LARGE SCALE GENOMIC DNA]</scope>
    <source>
        <strain evidence="4">AQ026</strain>
        <tissue evidence="4">Whole body</tissue>
    </source>
</reference>
<dbReference type="EMBL" id="JBEUOH010000017">
    <property type="protein sequence ID" value="KAL0871402.1"/>
    <property type="molecule type" value="Genomic_DNA"/>
</dbReference>
<proteinExistence type="predicted"/>
<dbReference type="PANTHER" id="PTHR24252">
    <property type="entry name" value="ACROSIN-RELATED"/>
    <property type="match status" value="1"/>
</dbReference>
<dbReference type="InterPro" id="IPR018114">
    <property type="entry name" value="TRYPSIN_HIS"/>
</dbReference>
<dbReference type="PRINTS" id="PR00722">
    <property type="entry name" value="CHYMOTRYPSIN"/>
</dbReference>
<feature type="chain" id="PRO_5046539895" description="Peptidase S1 domain-containing protein" evidence="2">
    <location>
        <begin position="33"/>
        <end position="313"/>
    </location>
</feature>
<dbReference type="InterPro" id="IPR001254">
    <property type="entry name" value="Trypsin_dom"/>
</dbReference>
<dbReference type="Proteomes" id="UP001549920">
    <property type="component" value="Unassembled WGS sequence"/>
</dbReference>
<organism evidence="4 5">
    <name type="scientific">Loxostege sticticalis</name>
    <name type="common">Beet webworm moth</name>
    <dbReference type="NCBI Taxonomy" id="481309"/>
    <lineage>
        <taxon>Eukaryota</taxon>
        <taxon>Metazoa</taxon>
        <taxon>Ecdysozoa</taxon>
        <taxon>Arthropoda</taxon>
        <taxon>Hexapoda</taxon>
        <taxon>Insecta</taxon>
        <taxon>Pterygota</taxon>
        <taxon>Neoptera</taxon>
        <taxon>Endopterygota</taxon>
        <taxon>Lepidoptera</taxon>
        <taxon>Glossata</taxon>
        <taxon>Ditrysia</taxon>
        <taxon>Pyraloidea</taxon>
        <taxon>Crambidae</taxon>
        <taxon>Pyraustinae</taxon>
        <taxon>Loxostege</taxon>
    </lineage>
</organism>
<feature type="domain" description="Peptidase S1" evidence="3">
    <location>
        <begin position="42"/>
        <end position="284"/>
    </location>
</feature>
<evidence type="ECO:0000313" key="5">
    <source>
        <dbReference type="Proteomes" id="UP001549920"/>
    </source>
</evidence>
<keyword evidence="5" id="KW-1185">Reference proteome</keyword>
<dbReference type="Gene3D" id="2.40.10.10">
    <property type="entry name" value="Trypsin-like serine proteases"/>
    <property type="match status" value="1"/>
</dbReference>
<evidence type="ECO:0000256" key="1">
    <source>
        <dbReference type="ARBA" id="ARBA00023157"/>
    </source>
</evidence>
<dbReference type="InterPro" id="IPR043504">
    <property type="entry name" value="Peptidase_S1_PA_chymotrypsin"/>
</dbReference>
<protein>
    <recommendedName>
        <fullName evidence="3">Peptidase S1 domain-containing protein</fullName>
    </recommendedName>
</protein>
<dbReference type="SMART" id="SM00020">
    <property type="entry name" value="Tryp_SPc"/>
    <property type="match status" value="1"/>
</dbReference>
<feature type="signal peptide" evidence="2">
    <location>
        <begin position="1"/>
        <end position="32"/>
    </location>
</feature>
<dbReference type="PROSITE" id="PS00134">
    <property type="entry name" value="TRYPSIN_HIS"/>
    <property type="match status" value="1"/>
</dbReference>
<gene>
    <name evidence="4" type="ORF">ABMA27_005133</name>
</gene>
<dbReference type="InterPro" id="IPR009003">
    <property type="entry name" value="Peptidase_S1_PA"/>
</dbReference>
<evidence type="ECO:0000256" key="2">
    <source>
        <dbReference type="SAM" id="SignalP"/>
    </source>
</evidence>
<keyword evidence="2" id="KW-0732">Signal</keyword>
<sequence>MIYVYHTNTLKAKVCKCVCVCLLLLKVADVECGLDIGRLARIVGGEDSLPAEFPWAASLWRQGTHQCGATVLSDRWLLTAGHCVCSVFDEFYKSKQLTVVVGYTDITSSKDGTEALSKIIPHPEYRCNKKSNDVALLKTVRQLRWTDELRPACLPQPKAQDFSGTTATVAGWGFTNEDRGIGSRPNVLQKTNVVVVTNDQCNQWYQSQGSKVKIIPTQMCAGHEQGGRDSCWADSGGPLMVREDKRHAMVVGVVSTGSGCARAKMPGVYTRVSRYTEWIVQSIGEDNARAGLRCNKFTLLFICKNVEKKYKCV</sequence>
<keyword evidence="1" id="KW-1015">Disulfide bond</keyword>
<comment type="caution">
    <text evidence="4">The sequence shown here is derived from an EMBL/GenBank/DDBJ whole genome shotgun (WGS) entry which is preliminary data.</text>
</comment>
<dbReference type="SUPFAM" id="SSF50494">
    <property type="entry name" value="Trypsin-like serine proteases"/>
    <property type="match status" value="1"/>
</dbReference>
<dbReference type="PROSITE" id="PS50240">
    <property type="entry name" value="TRYPSIN_DOM"/>
    <property type="match status" value="1"/>
</dbReference>
<accession>A0ABR3HLW2</accession>
<evidence type="ECO:0000313" key="4">
    <source>
        <dbReference type="EMBL" id="KAL0871402.1"/>
    </source>
</evidence>
<name>A0ABR3HLW2_LOXSC</name>
<evidence type="ECO:0000259" key="3">
    <source>
        <dbReference type="PROSITE" id="PS50240"/>
    </source>
</evidence>
<dbReference type="Pfam" id="PF00089">
    <property type="entry name" value="Trypsin"/>
    <property type="match status" value="1"/>
</dbReference>
<dbReference type="CDD" id="cd00190">
    <property type="entry name" value="Tryp_SPc"/>
    <property type="match status" value="1"/>
</dbReference>